<accession>A0AA88RWI6</accession>
<dbReference type="SUPFAM" id="SSF48264">
    <property type="entry name" value="Cytochrome P450"/>
    <property type="match status" value="1"/>
</dbReference>
<dbReference type="AlphaFoldDB" id="A0AA88RWI6"/>
<dbReference type="PANTHER" id="PTHR24286:SF12">
    <property type="entry name" value="CYTOCHROME P450 FAMILY PROTEIN, EXPRESSED"/>
    <property type="match status" value="1"/>
</dbReference>
<dbReference type="GO" id="GO:0016132">
    <property type="term" value="P:brassinosteroid biosynthetic process"/>
    <property type="evidence" value="ECO:0007669"/>
    <property type="project" value="TreeGrafter"/>
</dbReference>
<comment type="caution">
    <text evidence="3">The sequence shown here is derived from an EMBL/GenBank/DDBJ whole genome shotgun (WGS) entry which is preliminary data.</text>
</comment>
<dbReference type="GO" id="GO:0004497">
    <property type="term" value="F:monooxygenase activity"/>
    <property type="evidence" value="ECO:0007669"/>
    <property type="project" value="InterPro"/>
</dbReference>
<keyword evidence="1" id="KW-0479">Metal-binding</keyword>
<dbReference type="Pfam" id="PF00067">
    <property type="entry name" value="p450"/>
    <property type="match status" value="1"/>
</dbReference>
<dbReference type="PRINTS" id="PR00465">
    <property type="entry name" value="EP450IV"/>
</dbReference>
<organism evidence="3 4">
    <name type="scientific">Escallonia rubra</name>
    <dbReference type="NCBI Taxonomy" id="112253"/>
    <lineage>
        <taxon>Eukaryota</taxon>
        <taxon>Viridiplantae</taxon>
        <taxon>Streptophyta</taxon>
        <taxon>Embryophyta</taxon>
        <taxon>Tracheophyta</taxon>
        <taxon>Spermatophyta</taxon>
        <taxon>Magnoliopsida</taxon>
        <taxon>eudicotyledons</taxon>
        <taxon>Gunneridae</taxon>
        <taxon>Pentapetalae</taxon>
        <taxon>asterids</taxon>
        <taxon>campanulids</taxon>
        <taxon>Escalloniales</taxon>
        <taxon>Escalloniaceae</taxon>
        <taxon>Escallonia</taxon>
    </lineage>
</organism>
<dbReference type="GO" id="GO:0016705">
    <property type="term" value="F:oxidoreductase activity, acting on paired donors, with incorporation or reduction of molecular oxygen"/>
    <property type="evidence" value="ECO:0007669"/>
    <property type="project" value="InterPro"/>
</dbReference>
<evidence type="ECO:0000313" key="3">
    <source>
        <dbReference type="EMBL" id="KAK2993324.1"/>
    </source>
</evidence>
<dbReference type="EMBL" id="JAVXUO010000327">
    <property type="protein sequence ID" value="KAK2993324.1"/>
    <property type="molecule type" value="Genomic_DNA"/>
</dbReference>
<dbReference type="PRINTS" id="PR00385">
    <property type="entry name" value="P450"/>
</dbReference>
<gene>
    <name evidence="3" type="ORF">RJ640_005360</name>
</gene>
<dbReference type="GO" id="GO:0005506">
    <property type="term" value="F:iron ion binding"/>
    <property type="evidence" value="ECO:0007669"/>
    <property type="project" value="InterPro"/>
</dbReference>
<dbReference type="InterPro" id="IPR001128">
    <property type="entry name" value="Cyt_P450"/>
</dbReference>
<sequence>MCVFSMVTLENIGNIFAGFEPGSIVGKLEMLFSGIVNGIRANPVDIPGTAYHHGLQCRKNATKMFREVLEKKKKNQDATKPTNDLMDGLMRVKDEQGQQLSDEEVLDNIVILIVAGYESTSVAIMWALYYLAKYPHVLKTLREENMALSKHKNGEFITSDDVAKLTYTNKVVEETIRLANIAAIVNRKATKDVEYKGYTIPKGWKVMLWVRYLHTNPENFEDPMCFNPDRWNVGAAQPQRKIDLSSISETKGRC</sequence>
<evidence type="ECO:0000313" key="4">
    <source>
        <dbReference type="Proteomes" id="UP001187471"/>
    </source>
</evidence>
<dbReference type="PANTHER" id="PTHR24286">
    <property type="entry name" value="CYTOCHROME P450 26"/>
    <property type="match status" value="1"/>
</dbReference>
<proteinExistence type="predicted"/>
<dbReference type="GO" id="GO:0020037">
    <property type="term" value="F:heme binding"/>
    <property type="evidence" value="ECO:0007669"/>
    <property type="project" value="InterPro"/>
</dbReference>
<dbReference type="InterPro" id="IPR036396">
    <property type="entry name" value="Cyt_P450_sf"/>
</dbReference>
<dbReference type="Proteomes" id="UP001187471">
    <property type="component" value="Unassembled WGS sequence"/>
</dbReference>
<keyword evidence="4" id="KW-1185">Reference proteome</keyword>
<name>A0AA88RWI6_9ASTE</name>
<evidence type="ECO:0000256" key="2">
    <source>
        <dbReference type="ARBA" id="ARBA00023004"/>
    </source>
</evidence>
<keyword evidence="2" id="KW-0408">Iron</keyword>
<dbReference type="InterPro" id="IPR002403">
    <property type="entry name" value="Cyt_P450_E_grp-IV"/>
</dbReference>
<dbReference type="GO" id="GO:0016125">
    <property type="term" value="P:sterol metabolic process"/>
    <property type="evidence" value="ECO:0007669"/>
    <property type="project" value="TreeGrafter"/>
</dbReference>
<dbReference type="GO" id="GO:0010268">
    <property type="term" value="P:brassinosteroid homeostasis"/>
    <property type="evidence" value="ECO:0007669"/>
    <property type="project" value="TreeGrafter"/>
</dbReference>
<evidence type="ECO:0000256" key="1">
    <source>
        <dbReference type="ARBA" id="ARBA00022723"/>
    </source>
</evidence>
<protein>
    <submittedName>
        <fullName evidence="3">Uncharacterized protein</fullName>
    </submittedName>
</protein>
<dbReference type="Gene3D" id="1.10.630.10">
    <property type="entry name" value="Cytochrome P450"/>
    <property type="match status" value="1"/>
</dbReference>
<reference evidence="3" key="1">
    <citation type="submission" date="2022-12" db="EMBL/GenBank/DDBJ databases">
        <title>Draft genome assemblies for two species of Escallonia (Escalloniales).</title>
        <authorList>
            <person name="Chanderbali A."/>
            <person name="Dervinis C."/>
            <person name="Anghel I."/>
            <person name="Soltis D."/>
            <person name="Soltis P."/>
            <person name="Zapata F."/>
        </authorList>
    </citation>
    <scope>NUCLEOTIDE SEQUENCE</scope>
    <source>
        <strain evidence="3">UCBG92.1500</strain>
        <tissue evidence="3">Leaf</tissue>
    </source>
</reference>